<dbReference type="CDD" id="cd06261">
    <property type="entry name" value="TM_PBP2"/>
    <property type="match status" value="1"/>
</dbReference>
<feature type="transmembrane region" description="Helical" evidence="7">
    <location>
        <begin position="95"/>
        <end position="117"/>
    </location>
</feature>
<keyword evidence="4 7" id="KW-0812">Transmembrane</keyword>
<dbReference type="PANTHER" id="PTHR30151">
    <property type="entry name" value="ALKANE SULFONATE ABC TRANSPORTER-RELATED, MEMBRANE SUBUNIT"/>
    <property type="match status" value="1"/>
</dbReference>
<feature type="domain" description="ABC transmembrane type-1" evidence="8">
    <location>
        <begin position="57"/>
        <end position="237"/>
    </location>
</feature>
<evidence type="ECO:0000256" key="7">
    <source>
        <dbReference type="RuleBase" id="RU363032"/>
    </source>
</evidence>
<dbReference type="Pfam" id="PF00528">
    <property type="entry name" value="BPD_transp_1"/>
    <property type="match status" value="1"/>
</dbReference>
<evidence type="ECO:0000259" key="8">
    <source>
        <dbReference type="PROSITE" id="PS50928"/>
    </source>
</evidence>
<comment type="similarity">
    <text evidence="7">Belongs to the binding-protein-dependent transport system permease family.</text>
</comment>
<dbReference type="Gene3D" id="1.10.3720.10">
    <property type="entry name" value="MetI-like"/>
    <property type="match status" value="1"/>
</dbReference>
<keyword evidence="10" id="KW-1185">Reference proteome</keyword>
<dbReference type="EMBL" id="JAGIKT010000011">
    <property type="protein sequence ID" value="MBP0110861.1"/>
    <property type="molecule type" value="Genomic_DNA"/>
</dbReference>
<comment type="caution">
    <text evidence="9">The sequence shown here is derived from an EMBL/GenBank/DDBJ whole genome shotgun (WGS) entry which is preliminary data.</text>
</comment>
<evidence type="ECO:0000256" key="1">
    <source>
        <dbReference type="ARBA" id="ARBA00004651"/>
    </source>
</evidence>
<keyword evidence="6 7" id="KW-0472">Membrane</keyword>
<reference evidence="9 10" key="1">
    <citation type="submission" date="2021-03" db="EMBL/GenBank/DDBJ databases">
        <title>Genome Sequence of Bradyrhizobium vignae strain ISRA400.</title>
        <authorList>
            <person name="Tisa L.S."/>
            <person name="Svistoonoff S."/>
            <person name="Hocher V."/>
            <person name="Fall S."/>
            <person name="Zaiya A."/>
            <person name="Naing D."/>
            <person name="Niang N."/>
            <person name="Diouf A."/>
            <person name="Dasylva M.C."/>
            <person name="Toure O."/>
            <person name="Gueye M."/>
            <person name="Gully D."/>
            <person name="Tisseyre P."/>
            <person name="Simpson S."/>
            <person name="Morris K."/>
            <person name="Thomas W.K."/>
        </authorList>
    </citation>
    <scope>NUCLEOTIDE SEQUENCE [LARGE SCALE GENOMIC DNA]</scope>
    <source>
        <strain evidence="9 10">ISRA400</strain>
    </source>
</reference>
<dbReference type="PROSITE" id="PS50928">
    <property type="entry name" value="ABC_TM1"/>
    <property type="match status" value="1"/>
</dbReference>
<sequence length="251" mass="27907">MLNRIISCLYPVGTLIALVVMWHSAVKIFRVPPYLLPLPGDVIRRIGEDFPFLLHHSWITIYITLGGFLLSIIIGVPLAIVLVASRILERAVMPWLVLSQTFPKVALAPLIVVWFGLGLGPKLVIAFLVAFFPVLISTIVGLRSIEHEMIELARSVRANTLQTFWHFWLPMALPNIFAGMKVSIAFSVVGAVIAEWVGANAGLGYLLLQANANLDTTLLFSVLIMLLIIGVVLYYAVEFIERLVTRYVCRT</sequence>
<proteinExistence type="inferred from homology"/>
<evidence type="ECO:0000256" key="5">
    <source>
        <dbReference type="ARBA" id="ARBA00022989"/>
    </source>
</evidence>
<dbReference type="SUPFAM" id="SSF161098">
    <property type="entry name" value="MetI-like"/>
    <property type="match status" value="1"/>
</dbReference>
<evidence type="ECO:0000256" key="4">
    <source>
        <dbReference type="ARBA" id="ARBA00022692"/>
    </source>
</evidence>
<evidence type="ECO:0000256" key="2">
    <source>
        <dbReference type="ARBA" id="ARBA00022448"/>
    </source>
</evidence>
<accession>A0ABS3ZRS7</accession>
<evidence type="ECO:0000256" key="6">
    <source>
        <dbReference type="ARBA" id="ARBA00023136"/>
    </source>
</evidence>
<protein>
    <submittedName>
        <fullName evidence="9">ABC transporter permease</fullName>
    </submittedName>
</protein>
<gene>
    <name evidence="9" type="ORF">JWS04_07090</name>
</gene>
<keyword evidence="3" id="KW-1003">Cell membrane</keyword>
<feature type="transmembrane region" description="Helical" evidence="7">
    <location>
        <begin position="7"/>
        <end position="25"/>
    </location>
</feature>
<evidence type="ECO:0000313" key="10">
    <source>
        <dbReference type="Proteomes" id="UP000669317"/>
    </source>
</evidence>
<evidence type="ECO:0000256" key="3">
    <source>
        <dbReference type="ARBA" id="ARBA00022475"/>
    </source>
</evidence>
<feature type="transmembrane region" description="Helical" evidence="7">
    <location>
        <begin position="59"/>
        <end position="83"/>
    </location>
</feature>
<dbReference type="PANTHER" id="PTHR30151:SF20">
    <property type="entry name" value="ABC TRANSPORTER PERMEASE PROTEIN HI_0355-RELATED"/>
    <property type="match status" value="1"/>
</dbReference>
<dbReference type="InterPro" id="IPR000515">
    <property type="entry name" value="MetI-like"/>
</dbReference>
<evidence type="ECO:0000313" key="9">
    <source>
        <dbReference type="EMBL" id="MBP0110861.1"/>
    </source>
</evidence>
<comment type="subcellular location">
    <subcellularLocation>
        <location evidence="1 7">Cell membrane</location>
        <topology evidence="1 7">Multi-pass membrane protein</topology>
    </subcellularLocation>
</comment>
<keyword evidence="5 7" id="KW-1133">Transmembrane helix</keyword>
<organism evidence="9 10">
    <name type="scientific">Bradyrhizobium vignae</name>
    <dbReference type="NCBI Taxonomy" id="1549949"/>
    <lineage>
        <taxon>Bacteria</taxon>
        <taxon>Pseudomonadati</taxon>
        <taxon>Pseudomonadota</taxon>
        <taxon>Alphaproteobacteria</taxon>
        <taxon>Hyphomicrobiales</taxon>
        <taxon>Nitrobacteraceae</taxon>
        <taxon>Bradyrhizobium</taxon>
    </lineage>
</organism>
<keyword evidence="2 7" id="KW-0813">Transport</keyword>
<dbReference type="Proteomes" id="UP000669317">
    <property type="component" value="Unassembled WGS sequence"/>
</dbReference>
<feature type="transmembrane region" description="Helical" evidence="7">
    <location>
        <begin position="176"/>
        <end position="198"/>
    </location>
</feature>
<dbReference type="InterPro" id="IPR035906">
    <property type="entry name" value="MetI-like_sf"/>
</dbReference>
<feature type="transmembrane region" description="Helical" evidence="7">
    <location>
        <begin position="218"/>
        <end position="237"/>
    </location>
</feature>
<feature type="transmembrane region" description="Helical" evidence="7">
    <location>
        <begin position="123"/>
        <end position="142"/>
    </location>
</feature>
<name>A0ABS3ZRS7_9BRAD</name>